<accession>A0ABT7JGJ7</accession>
<sequence>MKRGAWGWGLAAGVGALLLVIAVLSPRSRPDELGLNEFTAALRAGEVQTLTVQIQNNTALLTGRLADQQRFETRTLAADPLIALPRLEAAGVEVTYAAPPRLSVITLVSGLLTGLLIVALLVLLFRRPGGGEGAAGNFGKSKAAVISEGQIKLTFADVAGCDEAKQDLQEVVDFLRHPERYHQLGARIPHGVLLVGPPGSGKTLLAKAVAGEARVPYFSISGSDFVEMFVGVGAARVRDLFEQARKSAPCIVFIDEIDAVGR</sequence>
<name>A0ABT7JGJ7_9DEIO</name>
<dbReference type="SUPFAM" id="SSF52540">
    <property type="entry name" value="P-loop containing nucleoside triphosphate hydrolases"/>
    <property type="match status" value="1"/>
</dbReference>
<evidence type="ECO:0000259" key="2">
    <source>
        <dbReference type="Pfam" id="PF00004"/>
    </source>
</evidence>
<dbReference type="RefSeq" id="WP_285522972.1">
    <property type="nucleotide sequence ID" value="NZ_JASNGB010000063.1"/>
</dbReference>
<proteinExistence type="predicted"/>
<keyword evidence="1" id="KW-1133">Transmembrane helix</keyword>
<dbReference type="EMBL" id="JASNGB010000063">
    <property type="protein sequence ID" value="MDL2344176.1"/>
    <property type="molecule type" value="Genomic_DNA"/>
</dbReference>
<feature type="domain" description="ATPase AAA-type core" evidence="2">
    <location>
        <begin position="192"/>
        <end position="261"/>
    </location>
</feature>
<dbReference type="Gene3D" id="3.40.50.300">
    <property type="entry name" value="P-loop containing nucleotide triphosphate hydrolases"/>
    <property type="match status" value="1"/>
</dbReference>
<feature type="transmembrane region" description="Helical" evidence="1">
    <location>
        <begin position="102"/>
        <end position="125"/>
    </location>
</feature>
<dbReference type="PANTHER" id="PTHR23076:SF97">
    <property type="entry name" value="ATP-DEPENDENT ZINC METALLOPROTEASE YME1L1"/>
    <property type="match status" value="1"/>
</dbReference>
<dbReference type="PANTHER" id="PTHR23076">
    <property type="entry name" value="METALLOPROTEASE M41 FTSH"/>
    <property type="match status" value="1"/>
</dbReference>
<dbReference type="Proteomes" id="UP001302059">
    <property type="component" value="Unassembled WGS sequence"/>
</dbReference>
<feature type="non-terminal residue" evidence="3">
    <location>
        <position position="262"/>
    </location>
</feature>
<gene>
    <name evidence="3" type="ORF">QOL99_08425</name>
</gene>
<dbReference type="InterPro" id="IPR027417">
    <property type="entry name" value="P-loop_NTPase"/>
</dbReference>
<evidence type="ECO:0000256" key="1">
    <source>
        <dbReference type="SAM" id="Phobius"/>
    </source>
</evidence>
<evidence type="ECO:0000313" key="4">
    <source>
        <dbReference type="Proteomes" id="UP001302059"/>
    </source>
</evidence>
<feature type="transmembrane region" description="Helical" evidence="1">
    <location>
        <begin position="7"/>
        <end position="25"/>
    </location>
</feature>
<keyword evidence="1" id="KW-0812">Transmembrane</keyword>
<keyword evidence="1" id="KW-0472">Membrane</keyword>
<dbReference type="InterPro" id="IPR003959">
    <property type="entry name" value="ATPase_AAA_core"/>
</dbReference>
<organism evidence="3 4">
    <name type="scientific">Deinococcus rhizophilus</name>
    <dbReference type="NCBI Taxonomy" id="3049544"/>
    <lineage>
        <taxon>Bacteria</taxon>
        <taxon>Thermotogati</taxon>
        <taxon>Deinococcota</taxon>
        <taxon>Deinococci</taxon>
        <taxon>Deinococcales</taxon>
        <taxon>Deinococcaceae</taxon>
        <taxon>Deinococcus</taxon>
    </lineage>
</organism>
<reference evidence="3 4" key="1">
    <citation type="submission" date="2023-05" db="EMBL/GenBank/DDBJ databases">
        <authorList>
            <person name="Gao F."/>
        </authorList>
    </citation>
    <scope>NUCLEOTIDE SEQUENCE [LARGE SCALE GENOMIC DNA]</scope>
    <source>
        <strain evidence="3 4">MIMF12</strain>
    </source>
</reference>
<evidence type="ECO:0000313" key="3">
    <source>
        <dbReference type="EMBL" id="MDL2344176.1"/>
    </source>
</evidence>
<protein>
    <submittedName>
        <fullName evidence="3">AAA family ATPase</fullName>
    </submittedName>
</protein>
<keyword evidence="4" id="KW-1185">Reference proteome</keyword>
<dbReference type="Pfam" id="PF00004">
    <property type="entry name" value="AAA"/>
    <property type="match status" value="1"/>
</dbReference>
<comment type="caution">
    <text evidence="3">The sequence shown here is derived from an EMBL/GenBank/DDBJ whole genome shotgun (WGS) entry which is preliminary data.</text>
</comment>